<evidence type="ECO:0000256" key="2">
    <source>
        <dbReference type="SAM" id="Phobius"/>
    </source>
</evidence>
<feature type="compositionally biased region" description="Acidic residues" evidence="1">
    <location>
        <begin position="361"/>
        <end position="371"/>
    </location>
</feature>
<evidence type="ECO:0000313" key="5">
    <source>
        <dbReference type="Proteomes" id="UP000070089"/>
    </source>
</evidence>
<proteinExistence type="predicted"/>
<dbReference type="VEuPathDB" id="GiardiaDB:QR46_1457"/>
<evidence type="ECO:0000256" key="3">
    <source>
        <dbReference type="SAM" id="SignalP"/>
    </source>
</evidence>
<dbReference type="EMBL" id="JXTI01000030">
    <property type="protein sequence ID" value="KWX14495.1"/>
    <property type="molecule type" value="Genomic_DNA"/>
</dbReference>
<dbReference type="AlphaFoldDB" id="A0A132NWP3"/>
<accession>A0A132NWP3</accession>
<comment type="caution">
    <text evidence="4">The sequence shown here is derived from an EMBL/GenBank/DDBJ whole genome shotgun (WGS) entry which is preliminary data.</text>
</comment>
<feature type="chain" id="PRO_5007800127" description="High cysteine membrane protein" evidence="3">
    <location>
        <begin position="18"/>
        <end position="387"/>
    </location>
</feature>
<keyword evidence="2" id="KW-0472">Membrane</keyword>
<protein>
    <recommendedName>
        <fullName evidence="6">High cysteine membrane protein</fullName>
    </recommendedName>
</protein>
<reference evidence="4 5" key="1">
    <citation type="journal article" date="2015" name="Mol. Biochem. Parasitol.">
        <title>Identification of polymorphic genes for use in assemblage B genotyping assays through comparative genomics of multiple assemblage B Giardia duodenalis isolates.</title>
        <authorList>
            <person name="Wielinga C."/>
            <person name="Thompson R.C."/>
            <person name="Monis P."/>
            <person name="Ryan U."/>
        </authorList>
    </citation>
    <scope>NUCLEOTIDE SEQUENCE [LARGE SCALE GENOMIC DNA]</scope>
    <source>
        <strain evidence="4 5">BAH15c1</strain>
    </source>
</reference>
<sequence>MLFLLLIDLFIASAVDCQNANTCEDCLKQCHKTHFWCADDSKCRPLNSVGVGSDDISAPFGTCKFFESHDLVFNATQCCSTKGDFNSCTEGSLVSYCQWCPASSFSPSRCLYKYNTTYAALVCDVPPESFTKCSGFTSCTDCTNNLLCVWCEENGSCISKDSQEDPDSRYYCPTTTDNCCFDRKTCEECSNDSGSFDHQMCVWCNEEKQCKTLAAALTTCNSANRLGTNYCEDKCYSRSSSCSHCVSDLGCIWISDLRWTQSIGVPKDLTQLCIAGSLSGPKSKIINYQSSSTGRYEFIAQEFYYMNCSLRSSSLITLVSVVVVSIVLLVILVLIVITIVKRVKYAKALKIAREEAATIPQEDDEQEDSDEAERNEIARLIKPVSWE</sequence>
<dbReference type="Proteomes" id="UP000070089">
    <property type="component" value="Unassembled WGS sequence"/>
</dbReference>
<evidence type="ECO:0000256" key="1">
    <source>
        <dbReference type="SAM" id="MobiDB-lite"/>
    </source>
</evidence>
<feature type="region of interest" description="Disordered" evidence="1">
    <location>
        <begin position="358"/>
        <end position="387"/>
    </location>
</feature>
<evidence type="ECO:0000313" key="4">
    <source>
        <dbReference type="EMBL" id="KWX14495.1"/>
    </source>
</evidence>
<organism evidence="4 5">
    <name type="scientific">Giardia duodenalis assemblage B</name>
    <dbReference type="NCBI Taxonomy" id="1394984"/>
    <lineage>
        <taxon>Eukaryota</taxon>
        <taxon>Metamonada</taxon>
        <taxon>Diplomonadida</taxon>
        <taxon>Hexamitidae</taxon>
        <taxon>Giardiinae</taxon>
        <taxon>Giardia</taxon>
    </lineage>
</organism>
<gene>
    <name evidence="4" type="ORF">QR46_1457</name>
</gene>
<feature type="signal peptide" evidence="3">
    <location>
        <begin position="1"/>
        <end position="17"/>
    </location>
</feature>
<name>A0A132NWP3_GIAIN</name>
<keyword evidence="2" id="KW-0812">Transmembrane</keyword>
<evidence type="ECO:0008006" key="6">
    <source>
        <dbReference type="Google" id="ProtNLM"/>
    </source>
</evidence>
<keyword evidence="3" id="KW-0732">Signal</keyword>
<feature type="transmembrane region" description="Helical" evidence="2">
    <location>
        <begin position="315"/>
        <end position="340"/>
    </location>
</feature>
<keyword evidence="2" id="KW-1133">Transmembrane helix</keyword>
<dbReference type="OrthoDB" id="5829916at2759"/>